<reference evidence="1 2" key="1">
    <citation type="submission" date="2021-08" db="EMBL/GenBank/DDBJ databases">
        <authorList>
            <person name="Tuo L."/>
        </authorList>
    </citation>
    <scope>NUCLEOTIDE SEQUENCE [LARGE SCALE GENOMIC DNA]</scope>
    <source>
        <strain evidence="1 2">JCM 31229</strain>
    </source>
</reference>
<name>A0ABS7PPX6_9SPHN</name>
<gene>
    <name evidence="1" type="ORF">K7G82_13800</name>
</gene>
<keyword evidence="2" id="KW-1185">Reference proteome</keyword>
<organism evidence="1 2">
    <name type="scientific">Sphingomonas colocasiae</name>
    <dbReference type="NCBI Taxonomy" id="1848973"/>
    <lineage>
        <taxon>Bacteria</taxon>
        <taxon>Pseudomonadati</taxon>
        <taxon>Pseudomonadota</taxon>
        <taxon>Alphaproteobacteria</taxon>
        <taxon>Sphingomonadales</taxon>
        <taxon>Sphingomonadaceae</taxon>
        <taxon>Sphingomonas</taxon>
    </lineage>
</organism>
<dbReference type="Proteomes" id="UP000706039">
    <property type="component" value="Unassembled WGS sequence"/>
</dbReference>
<accession>A0ABS7PPX6</accession>
<proteinExistence type="predicted"/>
<sequence length="139" mass="15865">MAMNVLLSFIAFFRRGTRGFRLLEETILLEAAIRLGYRRGGKLRERIAWINLVQRLEGGREVNAYAMKRGRPRFDPALRLTDVNGEIAMATFSFRSISGAPFKGTVWLVDGQFVSIEFDKATDRILDEEPVALRVSLWV</sequence>
<dbReference type="EMBL" id="JAINVV010000006">
    <property type="protein sequence ID" value="MBY8823373.1"/>
    <property type="molecule type" value="Genomic_DNA"/>
</dbReference>
<evidence type="ECO:0000313" key="2">
    <source>
        <dbReference type="Proteomes" id="UP000706039"/>
    </source>
</evidence>
<evidence type="ECO:0000313" key="1">
    <source>
        <dbReference type="EMBL" id="MBY8823373.1"/>
    </source>
</evidence>
<dbReference type="RefSeq" id="WP_222990487.1">
    <property type="nucleotide sequence ID" value="NZ_JAINVV010000006.1"/>
</dbReference>
<comment type="caution">
    <text evidence="1">The sequence shown here is derived from an EMBL/GenBank/DDBJ whole genome shotgun (WGS) entry which is preliminary data.</text>
</comment>
<protein>
    <submittedName>
        <fullName evidence="1">Uncharacterized protein</fullName>
    </submittedName>
</protein>